<name>A0A855SL75_PHOAN</name>
<dbReference type="NCBIfam" id="TIGR03501">
    <property type="entry name" value="GlyGly_CTERM"/>
    <property type="match status" value="1"/>
</dbReference>
<dbReference type="InterPro" id="IPR022562">
    <property type="entry name" value="DUF3466"/>
</dbReference>
<accession>A0A855SL75</accession>
<gene>
    <name evidence="2" type="ORF">C0W41_04115</name>
</gene>
<evidence type="ECO:0000256" key="1">
    <source>
        <dbReference type="SAM" id="SignalP"/>
    </source>
</evidence>
<organism evidence="2 3">
    <name type="scientific">Photobacterium angustum</name>
    <dbReference type="NCBI Taxonomy" id="661"/>
    <lineage>
        <taxon>Bacteria</taxon>
        <taxon>Pseudomonadati</taxon>
        <taxon>Pseudomonadota</taxon>
        <taxon>Gammaproteobacteria</taxon>
        <taxon>Vibrionales</taxon>
        <taxon>Vibrionaceae</taxon>
        <taxon>Photobacterium</taxon>
    </lineage>
</organism>
<dbReference type="EMBL" id="PYOY01000001">
    <property type="protein sequence ID" value="PSX09989.1"/>
    <property type="molecule type" value="Genomic_DNA"/>
</dbReference>
<dbReference type="RefSeq" id="WP_045084093.1">
    <property type="nucleotide sequence ID" value="NZ_JZSV01000026.1"/>
</dbReference>
<comment type="caution">
    <text evidence="2">The sequence shown here is derived from an EMBL/GenBank/DDBJ whole genome shotgun (WGS) entry which is preliminary data.</text>
</comment>
<keyword evidence="1" id="KW-0732">Signal</keyword>
<protein>
    <submittedName>
        <fullName evidence="2">DUF3466 domain-containing protein</fullName>
    </submittedName>
</protein>
<reference evidence="2 3" key="1">
    <citation type="submission" date="2018-01" db="EMBL/GenBank/DDBJ databases">
        <title>Whole genome sequencing of Histamine producing bacteria.</title>
        <authorList>
            <person name="Butler K."/>
        </authorList>
    </citation>
    <scope>NUCLEOTIDE SEQUENCE [LARGE SCALE GENOMIC DNA]</scope>
    <source>
        <strain evidence="2 3">A2-1</strain>
    </source>
</reference>
<sequence length="659" mass="70046">MPHKMLKLSTLAILVAGASQASAAVYDIVPVSTSGSDQLAAQAYFPNAQANADSTPVSAFTTGIKPSAEGDNCFTGNNCNADSYDVAGTVRRGTQGTPLSDTTAYNENRQFVDDVNGLYSYCRDNLGYNICDVWANNEYYGYGYNVDDVQDGQGLGGLQHIQQAWLNGYHSNALALKNGVAVTTKADEASGYTSIDKTLGDIEANTTDAVLEGIVGNYSFGTSTSAVFKNGSVNPRAFAKRGFVNNDGTPVSLLAPVSGDAFVKNMGQTTANGAVETTDGNLLVVGSSSFDQTFTQNLDSREPNTDNINIGLGFNKDTFAQCANNPSNLYSTFECQFSTFANEAAFWVVDNTGNLVKSGVISSNLAAVDPDRDDVSAQASANAVAMVNDKPVAVGYASADTDDSYVMQAAYFEPNADLTKWTQTFVPGLTITTGDDRNYQFTMANDINSSFKVVGIAKSHKAENRSIPQKMFIFDKATNQTKFLDSSVSSLFFSGSNGDATAINDNDQVVGWVDSETKNQIDGSERRHRAFTYIAGSTAQGPLKAGSVWMLDDLTNDGGAANTVANSYRIISATDINDAGVISATANYCAGGYQNLTKQAQCSVTEKQVAIKLVPKANATDKDIIVRKAEDEEPVKRSGGSLGILALTALGFIGFRRRK</sequence>
<dbReference type="AlphaFoldDB" id="A0A855SL75"/>
<proteinExistence type="predicted"/>
<feature type="signal peptide" evidence="1">
    <location>
        <begin position="1"/>
        <end position="23"/>
    </location>
</feature>
<feature type="chain" id="PRO_5032804818" evidence="1">
    <location>
        <begin position="24"/>
        <end position="659"/>
    </location>
</feature>
<evidence type="ECO:0000313" key="2">
    <source>
        <dbReference type="EMBL" id="PSX09989.1"/>
    </source>
</evidence>
<dbReference type="GeneID" id="61227726"/>
<dbReference type="InterPro" id="IPR020008">
    <property type="entry name" value="GlyGly_CTERM"/>
</dbReference>
<evidence type="ECO:0000313" key="3">
    <source>
        <dbReference type="Proteomes" id="UP000241440"/>
    </source>
</evidence>
<dbReference type="Proteomes" id="UP000241440">
    <property type="component" value="Unassembled WGS sequence"/>
</dbReference>
<dbReference type="Pfam" id="PF11949">
    <property type="entry name" value="DUF3466"/>
    <property type="match status" value="1"/>
</dbReference>